<dbReference type="EMBL" id="BFAD01000011">
    <property type="protein sequence ID" value="GBE87406.1"/>
    <property type="molecule type" value="Genomic_DNA"/>
</dbReference>
<dbReference type="AlphaFoldDB" id="A0A401GZ05"/>
<dbReference type="RefSeq" id="XP_027618319.1">
    <property type="nucleotide sequence ID" value="XM_027762518.1"/>
</dbReference>
<evidence type="ECO:0000313" key="3">
    <source>
        <dbReference type="Proteomes" id="UP000287166"/>
    </source>
</evidence>
<comment type="caution">
    <text evidence="2">The sequence shown here is derived from an EMBL/GenBank/DDBJ whole genome shotgun (WGS) entry which is preliminary data.</text>
</comment>
<dbReference type="Proteomes" id="UP000287166">
    <property type="component" value="Unassembled WGS sequence"/>
</dbReference>
<sequence length="64" mass="6853">MLRVFLRLEPAAIIGHIATPPFHRGSDGYFAPSNGSTIARQAPEEADALGCGQTASGTERRRQT</sequence>
<dbReference type="InParanoid" id="A0A401GZ05"/>
<dbReference type="GeneID" id="38784323"/>
<proteinExistence type="predicted"/>
<accession>A0A401GZ05</accession>
<feature type="region of interest" description="Disordered" evidence="1">
    <location>
        <begin position="42"/>
        <end position="64"/>
    </location>
</feature>
<name>A0A401GZ05_9APHY</name>
<organism evidence="2 3">
    <name type="scientific">Sparassis crispa</name>
    <dbReference type="NCBI Taxonomy" id="139825"/>
    <lineage>
        <taxon>Eukaryota</taxon>
        <taxon>Fungi</taxon>
        <taxon>Dikarya</taxon>
        <taxon>Basidiomycota</taxon>
        <taxon>Agaricomycotina</taxon>
        <taxon>Agaricomycetes</taxon>
        <taxon>Polyporales</taxon>
        <taxon>Sparassidaceae</taxon>
        <taxon>Sparassis</taxon>
    </lineage>
</organism>
<evidence type="ECO:0000313" key="2">
    <source>
        <dbReference type="EMBL" id="GBE87406.1"/>
    </source>
</evidence>
<reference evidence="2 3" key="1">
    <citation type="journal article" date="2018" name="Sci. Rep.">
        <title>Genome sequence of the cauliflower mushroom Sparassis crispa (Hanabiratake) and its association with beneficial usage.</title>
        <authorList>
            <person name="Kiyama R."/>
            <person name="Furutani Y."/>
            <person name="Kawaguchi K."/>
            <person name="Nakanishi T."/>
        </authorList>
    </citation>
    <scope>NUCLEOTIDE SEQUENCE [LARGE SCALE GENOMIC DNA]</scope>
</reference>
<evidence type="ECO:0000256" key="1">
    <source>
        <dbReference type="SAM" id="MobiDB-lite"/>
    </source>
</evidence>
<gene>
    <name evidence="2" type="ORF">SCP_1100820</name>
</gene>
<protein>
    <submittedName>
        <fullName evidence="2">Uncharacterized protein</fullName>
    </submittedName>
</protein>
<keyword evidence="3" id="KW-1185">Reference proteome</keyword>